<sequence>MIIGLDVGGTNIDGVVVEKGKIIKTIKKPTNRDNLFNSIWTALKELLSGYDNTKIERINLSTTVSTNAIVENKLSPVGMIIQPGPGLPYDFLACGDGNVFISGYIDHRGEIIKDFNLLEIKNAIKLFKEKNIKAYAVVTKFSIRNPSIEMKIKEILENDIPNSFITMGHTISGKLNFPRRVYTSYLNSAVHSIFDEFLNNIKKSLEKEGINASVFILKADGGTMNMSTAEKKPVETILSGPAASLMGINAMLPTDKDAILLDIGGTTTDIFFLADGVPLFEPWGIRIGKYKTLVRAIYSVSIGLGGDSSICVRNGRIKIGPQREGVPYAFGGPKPTPTDAMITLELIDENAFRLTHENVKKAYEAMTLLGKELNLSAKDMAKLILSTMGDIIKNKVDELLHEINSRPVYTVKELLYGKRIKPKLINIIGGPSKVLAPVLEEKFNLPCYYPKNYSVANAIGAALARPTTEITMFVDTSKKTLFVPELGLYEKISGNYTLDKAKEKALELVKKSALSLGASIEEIEAEIVEESSFNMVRGFYTIGKNMRIKAQIKPGLIQ</sequence>
<reference evidence="3" key="1">
    <citation type="submission" date="2010-02" db="EMBL/GenBank/DDBJ databases">
        <title>Complete sequence of Thermoanaerobacter italicus Ab9.</title>
        <authorList>
            <consortium name="US DOE Joint Genome Institute"/>
            <person name="Lucas S."/>
            <person name="Copeland A."/>
            <person name="Lapidus A."/>
            <person name="Cheng J.-F."/>
            <person name="Bruce D."/>
            <person name="Goodwin L."/>
            <person name="Pitluck S."/>
            <person name="Chertkov O."/>
            <person name="Detter J.C."/>
            <person name="Han C."/>
            <person name="Tapia R."/>
            <person name="Land M."/>
            <person name="Hauser L."/>
            <person name="Kyrpides N."/>
            <person name="Mikhailova N."/>
            <person name="Hemme C.L."/>
            <person name="Woyke T."/>
        </authorList>
    </citation>
    <scope>NUCLEOTIDE SEQUENCE [LARGE SCALE GENOMIC DNA]</scope>
    <source>
        <strain evidence="3">Ab9</strain>
    </source>
</reference>
<dbReference type="GO" id="GO:0006749">
    <property type="term" value="P:glutathione metabolic process"/>
    <property type="evidence" value="ECO:0007669"/>
    <property type="project" value="TreeGrafter"/>
</dbReference>
<keyword evidence="4" id="KW-1185">Reference proteome</keyword>
<dbReference type="PANTHER" id="PTHR11365">
    <property type="entry name" value="5-OXOPROLINASE RELATED"/>
    <property type="match status" value="1"/>
</dbReference>
<dbReference type="InterPro" id="IPR008040">
    <property type="entry name" value="Hydant_A_N"/>
</dbReference>
<dbReference type="Pfam" id="PF05378">
    <property type="entry name" value="Hydant_A_N"/>
    <property type="match status" value="1"/>
</dbReference>
<dbReference type="PANTHER" id="PTHR11365:SF2">
    <property type="entry name" value="5-OXOPROLINASE"/>
    <property type="match status" value="1"/>
</dbReference>
<dbReference type="HOGENOM" id="CLU_014140_2_0_9"/>
<proteinExistence type="predicted"/>
<protein>
    <submittedName>
        <fullName evidence="3">Hydantoinase/oxoprolinase</fullName>
    </submittedName>
</protein>
<accession>D3T775</accession>
<dbReference type="Pfam" id="PF01968">
    <property type="entry name" value="Hydantoinase_A"/>
    <property type="match status" value="1"/>
</dbReference>
<dbReference type="InterPro" id="IPR002821">
    <property type="entry name" value="Hydantoinase_A"/>
</dbReference>
<organism evidence="3 4">
    <name type="scientific">Thermoanaerobacter italicus (strain DSM 9252 / Ab9)</name>
    <dbReference type="NCBI Taxonomy" id="580331"/>
    <lineage>
        <taxon>Bacteria</taxon>
        <taxon>Bacillati</taxon>
        <taxon>Bacillota</taxon>
        <taxon>Clostridia</taxon>
        <taxon>Thermoanaerobacterales</taxon>
        <taxon>Thermoanaerobacteraceae</taxon>
        <taxon>Thermoanaerobacter</taxon>
    </lineage>
</organism>
<dbReference type="KEGG" id="tit:Thit_0505"/>
<dbReference type="AlphaFoldDB" id="D3T775"/>
<dbReference type="GO" id="GO:0017168">
    <property type="term" value="F:5-oxoprolinase (ATP-hydrolyzing) activity"/>
    <property type="evidence" value="ECO:0007669"/>
    <property type="project" value="TreeGrafter"/>
</dbReference>
<feature type="domain" description="Hydantoinase A/oxoprolinase" evidence="1">
    <location>
        <begin position="180"/>
        <end position="469"/>
    </location>
</feature>
<dbReference type="InterPro" id="IPR043129">
    <property type="entry name" value="ATPase_NBD"/>
</dbReference>
<evidence type="ECO:0000313" key="3">
    <source>
        <dbReference type="EMBL" id="ADD01807.1"/>
    </source>
</evidence>
<evidence type="ECO:0000259" key="1">
    <source>
        <dbReference type="Pfam" id="PF01968"/>
    </source>
</evidence>
<dbReference type="SUPFAM" id="SSF53067">
    <property type="entry name" value="Actin-like ATPase domain"/>
    <property type="match status" value="1"/>
</dbReference>
<dbReference type="GO" id="GO:0005829">
    <property type="term" value="C:cytosol"/>
    <property type="evidence" value="ECO:0007669"/>
    <property type="project" value="TreeGrafter"/>
</dbReference>
<dbReference type="InterPro" id="IPR045079">
    <property type="entry name" value="Oxoprolinase-like"/>
</dbReference>
<name>D3T775_THEIA</name>
<dbReference type="OrthoDB" id="9768323at2"/>
<dbReference type="Proteomes" id="UP000001552">
    <property type="component" value="Chromosome"/>
</dbReference>
<evidence type="ECO:0000259" key="2">
    <source>
        <dbReference type="Pfam" id="PF05378"/>
    </source>
</evidence>
<evidence type="ECO:0000313" key="4">
    <source>
        <dbReference type="Proteomes" id="UP000001552"/>
    </source>
</evidence>
<dbReference type="eggNOG" id="COG0145">
    <property type="taxonomic scope" value="Bacteria"/>
</dbReference>
<feature type="domain" description="Hydantoinase/oxoprolinase N-terminal" evidence="2">
    <location>
        <begin position="3"/>
        <end position="158"/>
    </location>
</feature>
<dbReference type="EMBL" id="CP001936">
    <property type="protein sequence ID" value="ADD01807.1"/>
    <property type="molecule type" value="Genomic_DNA"/>
</dbReference>
<gene>
    <name evidence="3" type="ordered locus">Thit_0505</name>
</gene>
<dbReference type="Gene3D" id="3.30.420.40">
    <property type="match status" value="1"/>
</dbReference>
<dbReference type="RefSeq" id="WP_012994630.1">
    <property type="nucleotide sequence ID" value="NC_013921.1"/>
</dbReference>